<evidence type="ECO:0000256" key="2">
    <source>
        <dbReference type="ARBA" id="ARBA00022448"/>
    </source>
</evidence>
<dbReference type="InterPro" id="IPR024034">
    <property type="entry name" value="ATPase_F1/V1_b/a_C"/>
</dbReference>
<evidence type="ECO:0000256" key="5">
    <source>
        <dbReference type="ARBA" id="ARBA00023065"/>
    </source>
</evidence>
<keyword evidence="4" id="KW-0067">ATP-binding</keyword>
<evidence type="ECO:0000256" key="3">
    <source>
        <dbReference type="ARBA" id="ARBA00022741"/>
    </source>
</evidence>
<evidence type="ECO:0008006" key="7">
    <source>
        <dbReference type="Google" id="ProtNLM"/>
    </source>
</evidence>
<dbReference type="Gene3D" id="1.10.1140.10">
    <property type="entry name" value="Bovine Mitochondrial F1-atpase, Atp Synthase Beta Chain, Chain D, domain 3"/>
    <property type="match status" value="1"/>
</dbReference>
<sequence length="79" mass="8995">MDKQFKMLRNILTFHQLGMQALKRGGSLRSVIDLPIRDEIARMRYTEEADIAKLDELETKIKAELGKQLAIGGEHDEVA</sequence>
<protein>
    <recommendedName>
        <fullName evidence="7">V-type ATP synthase alpha chain</fullName>
    </recommendedName>
</protein>
<reference evidence="6" key="1">
    <citation type="submission" date="2019-08" db="EMBL/GenBank/DDBJ databases">
        <authorList>
            <person name="Kucharzyk K."/>
            <person name="Murdoch R.W."/>
            <person name="Higgins S."/>
            <person name="Loffler F."/>
        </authorList>
    </citation>
    <scope>NUCLEOTIDE SEQUENCE</scope>
</reference>
<proteinExistence type="inferred from homology"/>
<dbReference type="GO" id="GO:0006811">
    <property type="term" value="P:monoatomic ion transport"/>
    <property type="evidence" value="ECO:0007669"/>
    <property type="project" value="UniProtKB-KW"/>
</dbReference>
<dbReference type="EMBL" id="VSSQ01030898">
    <property type="protein sequence ID" value="MPM81582.1"/>
    <property type="molecule type" value="Genomic_DNA"/>
</dbReference>
<keyword evidence="5" id="KW-0406">Ion transport</keyword>
<comment type="caution">
    <text evidence="6">The sequence shown here is derived from an EMBL/GenBank/DDBJ whole genome shotgun (WGS) entry which is preliminary data.</text>
</comment>
<dbReference type="AlphaFoldDB" id="A0A645CYA1"/>
<evidence type="ECO:0000313" key="6">
    <source>
        <dbReference type="EMBL" id="MPM81582.1"/>
    </source>
</evidence>
<name>A0A645CYA1_9ZZZZ</name>
<evidence type="ECO:0000256" key="1">
    <source>
        <dbReference type="ARBA" id="ARBA00008936"/>
    </source>
</evidence>
<keyword evidence="3" id="KW-0547">Nucleotide-binding</keyword>
<accession>A0A645CYA1</accession>
<evidence type="ECO:0000256" key="4">
    <source>
        <dbReference type="ARBA" id="ARBA00022840"/>
    </source>
</evidence>
<gene>
    <name evidence="6" type="ORF">SDC9_128636</name>
</gene>
<comment type="similarity">
    <text evidence="1">Belongs to the ATPase alpha/beta chains family.</text>
</comment>
<organism evidence="6">
    <name type="scientific">bioreactor metagenome</name>
    <dbReference type="NCBI Taxonomy" id="1076179"/>
    <lineage>
        <taxon>unclassified sequences</taxon>
        <taxon>metagenomes</taxon>
        <taxon>ecological metagenomes</taxon>
    </lineage>
</organism>
<keyword evidence="2" id="KW-0813">Transport</keyword>